<dbReference type="HAMAP" id="MF_00347">
    <property type="entry name" value="Polyphosphate_kinase"/>
    <property type="match status" value="1"/>
</dbReference>
<dbReference type="GO" id="GO:0009358">
    <property type="term" value="C:polyphosphate kinase complex"/>
    <property type="evidence" value="ECO:0007669"/>
    <property type="project" value="InterPro"/>
</dbReference>
<organism evidence="13 14">
    <name type="scientific">Trichloromonas acetexigens</name>
    <dbReference type="NCBI Taxonomy" id="38815"/>
    <lineage>
        <taxon>Bacteria</taxon>
        <taxon>Pseudomonadati</taxon>
        <taxon>Thermodesulfobacteriota</taxon>
        <taxon>Desulfuromonadia</taxon>
        <taxon>Desulfuromonadales</taxon>
        <taxon>Trichloromonadaceae</taxon>
        <taxon>Trichloromonas</taxon>
    </lineage>
</organism>
<evidence type="ECO:0000259" key="9">
    <source>
        <dbReference type="Pfam" id="PF02503"/>
    </source>
</evidence>
<dbReference type="InterPro" id="IPR036832">
    <property type="entry name" value="PPK_N_dom_sf"/>
</dbReference>
<keyword evidence="2 6" id="KW-0808">Transferase</keyword>
<dbReference type="SUPFAM" id="SSF143724">
    <property type="entry name" value="PHP14-like"/>
    <property type="match status" value="1"/>
</dbReference>
<evidence type="ECO:0000256" key="1">
    <source>
        <dbReference type="ARBA" id="ARBA00022553"/>
    </source>
</evidence>
<dbReference type="Gene3D" id="3.30.1840.10">
    <property type="entry name" value="Polyphosphate kinase middle domain"/>
    <property type="match status" value="1"/>
</dbReference>
<feature type="binding site" evidence="6">
    <location>
        <position position="447"/>
    </location>
    <ligand>
        <name>Mg(2+)</name>
        <dbReference type="ChEBI" id="CHEBI:18420"/>
    </ligand>
</feature>
<dbReference type="Pfam" id="PF13090">
    <property type="entry name" value="PP_kinase_C"/>
    <property type="match status" value="1"/>
</dbReference>
<keyword evidence="4 6" id="KW-0418">Kinase</keyword>
<dbReference type="InterPro" id="IPR025200">
    <property type="entry name" value="PPK_C_dom2"/>
</dbReference>
<keyword evidence="14" id="KW-1185">Reference proteome</keyword>
<dbReference type="Gene3D" id="3.30.870.10">
    <property type="entry name" value="Endonuclease Chain A"/>
    <property type="match status" value="2"/>
</dbReference>
<comment type="caution">
    <text evidence="13">The sequence shown here is derived from an EMBL/GenBank/DDBJ whole genome shotgun (WGS) entry which is preliminary data.</text>
</comment>
<feature type="binding site" evidence="6">
    <location>
        <position position="417"/>
    </location>
    <ligand>
        <name>Mg(2+)</name>
        <dbReference type="ChEBI" id="CHEBI:18420"/>
    </ligand>
</feature>
<keyword evidence="1 6" id="KW-0597">Phosphoprotein</keyword>
<feature type="binding site" evidence="6">
    <location>
        <position position="91"/>
    </location>
    <ligand>
        <name>ATP</name>
        <dbReference type="ChEBI" id="CHEBI:30616"/>
    </ligand>
</feature>
<dbReference type="OrthoDB" id="9761456at2"/>
<feature type="binding site" evidence="6">
    <location>
        <position position="607"/>
    </location>
    <ligand>
        <name>ATP</name>
        <dbReference type="ChEBI" id="CHEBI:30616"/>
    </ligand>
</feature>
<protein>
    <recommendedName>
        <fullName evidence="6 7">Polyphosphate kinase</fullName>
        <ecNumber evidence="6 7">2.7.4.1</ecNumber>
    </recommendedName>
    <alternativeName>
        <fullName evidence="6">ATP-polyphosphate phosphotransferase</fullName>
    </alternativeName>
    <alternativeName>
        <fullName evidence="6">Polyphosphoric acid kinase</fullName>
    </alternativeName>
</protein>
<feature type="domain" description="Polyphosphate kinase middle" evidence="9">
    <location>
        <begin position="167"/>
        <end position="345"/>
    </location>
</feature>
<dbReference type="GO" id="GO:0008976">
    <property type="term" value="F:polyphosphate kinase activity"/>
    <property type="evidence" value="ECO:0007669"/>
    <property type="project" value="UniProtKB-UniRule"/>
</dbReference>
<dbReference type="CDD" id="cd09168">
    <property type="entry name" value="PLDc_PaPPK1_C2_like"/>
    <property type="match status" value="1"/>
</dbReference>
<dbReference type="NCBIfam" id="NF003917">
    <property type="entry name" value="PRK05443.1-1"/>
    <property type="match status" value="1"/>
</dbReference>
<accession>A0A550JHY4</accession>
<proteinExistence type="inferred from homology"/>
<dbReference type="PANTHER" id="PTHR30218:SF0">
    <property type="entry name" value="POLYPHOSPHATE KINASE"/>
    <property type="match status" value="1"/>
</dbReference>
<dbReference type="Pfam" id="PF17941">
    <property type="entry name" value="PP_kinase_C_1"/>
    <property type="match status" value="1"/>
</dbReference>
<dbReference type="PANTHER" id="PTHR30218">
    <property type="entry name" value="POLYPHOSPHATE KINASE"/>
    <property type="match status" value="1"/>
</dbReference>
<dbReference type="Gene3D" id="1.20.58.310">
    <property type="entry name" value="Polyphosphate kinase N-terminal domain"/>
    <property type="match status" value="1"/>
</dbReference>
<feature type="domain" description="Polyphosphate kinase N-terminal" evidence="10">
    <location>
        <begin position="53"/>
        <end position="158"/>
    </location>
</feature>
<comment type="function">
    <text evidence="6 7">Catalyzes the reversible transfer of the terminal phosphate of ATP to form a long-chain polyphosphate (polyP).</text>
</comment>
<name>A0A550JHY4_9BACT</name>
<feature type="domain" description="Polyphosphate kinase C-terminal" evidence="12">
    <location>
        <begin position="372"/>
        <end position="535"/>
    </location>
</feature>
<feature type="domain" description="Polyphosphate kinase C-terminal" evidence="11">
    <location>
        <begin position="546"/>
        <end position="718"/>
    </location>
</feature>
<dbReference type="NCBIfam" id="TIGR03705">
    <property type="entry name" value="poly_P_kin"/>
    <property type="match status" value="1"/>
</dbReference>
<dbReference type="GO" id="GO:0046872">
    <property type="term" value="F:metal ion binding"/>
    <property type="evidence" value="ECO:0007669"/>
    <property type="project" value="UniProtKB-KW"/>
</dbReference>
<dbReference type="SUPFAM" id="SSF140356">
    <property type="entry name" value="PPK N-terminal domain-like"/>
    <property type="match status" value="1"/>
</dbReference>
<dbReference type="NCBIfam" id="NF003921">
    <property type="entry name" value="PRK05443.2-2"/>
    <property type="match status" value="1"/>
</dbReference>
<reference evidence="13 14" key="1">
    <citation type="submission" date="2019-07" db="EMBL/GenBank/DDBJ databases">
        <title>Insights of Desulfuromonas acetexigens electromicrobiology.</title>
        <authorList>
            <person name="Katuri K."/>
            <person name="Sapireddy V."/>
            <person name="Shaw D.R."/>
            <person name="Saikaly P."/>
        </authorList>
    </citation>
    <scope>NUCLEOTIDE SEQUENCE [LARGE SCALE GENOMIC DNA]</scope>
    <source>
        <strain evidence="13 14">2873</strain>
    </source>
</reference>
<feature type="active site" description="Phosphohistidine intermediate" evidence="6">
    <location>
        <position position="477"/>
    </location>
</feature>
<keyword evidence="5 6" id="KW-0067">ATP-binding</keyword>
<comment type="PTM">
    <text evidence="6 7">An intermediate of this reaction is the autophosphorylated ppk in which a phosphate is covalently linked to a histidine residue through a N-P bond.</text>
</comment>
<comment type="cofactor">
    <cofactor evidence="6">
        <name>Mg(2+)</name>
        <dbReference type="ChEBI" id="CHEBI:18420"/>
    </cofactor>
</comment>
<dbReference type="Proteomes" id="UP000317155">
    <property type="component" value="Unassembled WGS sequence"/>
</dbReference>
<comment type="catalytic activity">
    <reaction evidence="6 7">
        <text>[phosphate](n) + ATP = [phosphate](n+1) + ADP</text>
        <dbReference type="Rhea" id="RHEA:19573"/>
        <dbReference type="Rhea" id="RHEA-COMP:9859"/>
        <dbReference type="Rhea" id="RHEA-COMP:14280"/>
        <dbReference type="ChEBI" id="CHEBI:16838"/>
        <dbReference type="ChEBI" id="CHEBI:30616"/>
        <dbReference type="ChEBI" id="CHEBI:456216"/>
        <dbReference type="EC" id="2.7.4.1"/>
    </reaction>
</comment>
<evidence type="ECO:0000313" key="14">
    <source>
        <dbReference type="Proteomes" id="UP000317155"/>
    </source>
</evidence>
<dbReference type="PIRSF" id="PIRSF015589">
    <property type="entry name" value="PP_kinase"/>
    <property type="match status" value="1"/>
</dbReference>
<dbReference type="EMBL" id="VJVV01000003">
    <property type="protein sequence ID" value="TRO82804.1"/>
    <property type="molecule type" value="Genomic_DNA"/>
</dbReference>
<dbReference type="InterPro" id="IPR003414">
    <property type="entry name" value="PP_kinase"/>
</dbReference>
<dbReference type="SUPFAM" id="SSF56024">
    <property type="entry name" value="Phospholipase D/nuclease"/>
    <property type="match status" value="2"/>
</dbReference>
<comment type="similarity">
    <text evidence="6 7">Belongs to the polyphosphate kinase 1 (PPK1) family.</text>
</comment>
<dbReference type="AlphaFoldDB" id="A0A550JHY4"/>
<evidence type="ECO:0000256" key="3">
    <source>
        <dbReference type="ARBA" id="ARBA00022741"/>
    </source>
</evidence>
<dbReference type="Pfam" id="PF02503">
    <property type="entry name" value="PP_kinase"/>
    <property type="match status" value="1"/>
</dbReference>
<dbReference type="InterPro" id="IPR024953">
    <property type="entry name" value="PP_kinase_middle"/>
</dbReference>
<dbReference type="InterPro" id="IPR041108">
    <property type="entry name" value="PP_kinase_C_1"/>
</dbReference>
<feature type="binding site" evidence="6">
    <location>
        <position position="635"/>
    </location>
    <ligand>
        <name>ATP</name>
        <dbReference type="ChEBI" id="CHEBI:30616"/>
    </ligand>
</feature>
<sequence>MPNFPSASEPGLSAAEKGKNTETALTTIPFPKAPPEPFKALPAPSDLESAELYLNRELAWLEFNQRVLHEATDRRTPLLERIKFAAIAGSNLDEFFMKRIGGLKQQVGAGVQERTVDGRTPEEQIGACYAFIRRHQLEKQRLLKILLRKLRDQDIHILPYDKLDKAEQEKIREEYYDNIFPLVTPQSIDPAHPFPFVSNLSLNLLVTLRYPKDRETSMARVKVPISAGAPRFLRVGRKNRFVLLEEVMEQNLDMLFPGMEILHTDLFRVTRNANTEKAEEHAEDLLALIESTLQQRKFAPIVRLEVMPGMDPTLRGRLAAELGLDEEADVFIIDGMLGTRDLFELAALNLPQLKEAPHHPIIHPALQNERSIFHLIRDAGAILLQHPYESFSTSVERFLKEAAHDPKVRGIKMTLYRTSSRSPILNDLIQAAQNGKQVAVVVELKARFDEAANIRLASRLEEAGIHVTYGVVGLKTHAKIILVVRNDYNGLRRYVHLGTGNYHPETSRLYSDLGLLLYDKNIGRDATELFNYLTTGFSPSRRYQKLLVAPKMLKRGLLERIDREIAGHSEKSPGQIIFKMNALDDADIARALYRASRAGVRIDLIIRDSCRVRPGIAGLSENIRVISIVGRFLEHARLYFFRNGGEEEYFIGSADAMKRNLEHRVEVLTPVENPGIREDLRQMLDIQLNDRRSAWELKSDGSYSQRRPRNTEEAIGSQQRLIELAEKRNRDASRLRKRKPKSLGGRNLR</sequence>
<evidence type="ECO:0000259" key="12">
    <source>
        <dbReference type="Pfam" id="PF17941"/>
    </source>
</evidence>
<evidence type="ECO:0000256" key="7">
    <source>
        <dbReference type="RuleBase" id="RU003800"/>
    </source>
</evidence>
<dbReference type="Pfam" id="PF13089">
    <property type="entry name" value="PP_kinase_N"/>
    <property type="match status" value="1"/>
</dbReference>
<keyword evidence="6" id="KW-0460">Magnesium</keyword>
<evidence type="ECO:0000256" key="6">
    <source>
        <dbReference type="HAMAP-Rule" id="MF_00347"/>
    </source>
</evidence>
<evidence type="ECO:0000256" key="2">
    <source>
        <dbReference type="ARBA" id="ARBA00022679"/>
    </source>
</evidence>
<dbReference type="GO" id="GO:0006799">
    <property type="term" value="P:polyphosphate biosynthetic process"/>
    <property type="evidence" value="ECO:0007669"/>
    <property type="project" value="UniProtKB-UniRule"/>
</dbReference>
<feature type="region of interest" description="Disordered" evidence="8">
    <location>
        <begin position="1"/>
        <end position="20"/>
    </location>
</feature>
<feature type="region of interest" description="Disordered" evidence="8">
    <location>
        <begin position="729"/>
        <end position="749"/>
    </location>
</feature>
<keyword evidence="3 6" id="KW-0547">Nucleotide-binding</keyword>
<dbReference type="InterPro" id="IPR025198">
    <property type="entry name" value="PPK_N_dom"/>
</dbReference>
<evidence type="ECO:0000259" key="11">
    <source>
        <dbReference type="Pfam" id="PF13090"/>
    </source>
</evidence>
<evidence type="ECO:0000256" key="5">
    <source>
        <dbReference type="ARBA" id="ARBA00022840"/>
    </source>
</evidence>
<feature type="binding site" evidence="6">
    <location>
        <position position="510"/>
    </location>
    <ligand>
        <name>ATP</name>
        <dbReference type="ChEBI" id="CHEBI:30616"/>
    </ligand>
</feature>
<evidence type="ECO:0000259" key="10">
    <source>
        <dbReference type="Pfam" id="PF13089"/>
    </source>
</evidence>
<evidence type="ECO:0000256" key="4">
    <source>
        <dbReference type="ARBA" id="ARBA00022777"/>
    </source>
</evidence>
<evidence type="ECO:0000256" key="8">
    <source>
        <dbReference type="SAM" id="MobiDB-lite"/>
    </source>
</evidence>
<gene>
    <name evidence="13" type="primary">ppk1</name>
    <name evidence="6" type="synonym">ppk</name>
    <name evidence="13" type="ORF">FL622_04795</name>
</gene>
<evidence type="ECO:0000313" key="13">
    <source>
        <dbReference type="EMBL" id="TRO82804.1"/>
    </source>
</evidence>
<dbReference type="EC" id="2.7.4.1" evidence="6 7"/>
<keyword evidence="6" id="KW-0479">Metal-binding</keyword>
<dbReference type="GO" id="GO:0005524">
    <property type="term" value="F:ATP binding"/>
    <property type="evidence" value="ECO:0007669"/>
    <property type="project" value="UniProtKB-KW"/>
</dbReference>
<dbReference type="InterPro" id="IPR036830">
    <property type="entry name" value="PP_kinase_middle_dom_sf"/>
</dbReference>